<accession>E5DPW1</accession>
<organism evidence="1 2">
    <name type="scientific">Aeromonas phage PX29</name>
    <dbReference type="NCBI Taxonomy" id="926067"/>
    <lineage>
        <taxon>Viruses</taxon>
        <taxon>Duplodnaviria</taxon>
        <taxon>Heunggongvirae</taxon>
        <taxon>Uroviricota</taxon>
        <taxon>Caudoviricetes</taxon>
        <taxon>Pantevenvirales</taxon>
        <taxon>Straboviridae</taxon>
        <taxon>Angelvirus</taxon>
        <taxon>Angelvirus px29</taxon>
    </lineage>
</organism>
<name>E5DPW1_9CAUD</name>
<dbReference type="RefSeq" id="YP_009011457.1">
    <property type="nucleotide sequence ID" value="NC_023688.1"/>
</dbReference>
<reference evidence="1 2" key="1">
    <citation type="journal article" date="2010" name="Virol. J.">
        <title>Genomes of the T4-related bacteriophages as windows on microbial genome evolution.</title>
        <authorList>
            <person name="Petrov V.M."/>
            <person name="Ratnayaka S."/>
            <person name="Nolan J.M."/>
            <person name="Miller E.S."/>
            <person name="Karam J.D."/>
        </authorList>
    </citation>
    <scope>NUCLEOTIDE SEQUENCE [LARGE SCALE GENOMIC DNA]</scope>
</reference>
<dbReference type="Proteomes" id="UP000008726">
    <property type="component" value="Segment"/>
</dbReference>
<dbReference type="KEGG" id="vg:18559952"/>
<dbReference type="OrthoDB" id="2680at10239"/>
<evidence type="ECO:0000313" key="2">
    <source>
        <dbReference type="Proteomes" id="UP000008726"/>
    </source>
</evidence>
<proteinExistence type="predicted"/>
<protein>
    <submittedName>
        <fullName evidence="1">Uncharacterized protein</fullName>
    </submittedName>
</protein>
<dbReference type="GeneID" id="18559952"/>
<sequence length="480" mass="55022">MASSVEILQAVPAAGKTKAILTHVRKNKKPCIIASISCQLSQQSFDFYNKISGDNDSIIIDSDHVSRSKSVAEVIKESIGHNRVIFITHAALLAYPDYEDMRDHELYIDEVPDFVQLNQLKFTDNLDFIGKYCDTVDGRMTLKEECRSKVEKIATDGLYGHDVVSSSVFSLARSLLQNIPVILKDNVVYFIDDSTTQKWNVFSKITIACANFKETFTGVVLKDFCGWKFKTSPLMKKLDFIQYPNSSRVEIVPLFDGIWSRYAADKDIDGESVYNKVKDNVYDLVGMTPFIYTTNSYRAALKVGHRVAYNPHGLNSYMSHTTAVALFSYNPMPWQIELLKCLSSCHDMDTNKLIDAYLVSKYLEPVFQLCLRTDIRNQHSTWKVTLLVPDLRAAEYLKSRYLLEAKIDTNHMISGPARKERKKEELPRKKKLSFVNMFDFTKAEQGKFYRWSAKMDLKLDVIQPEHVKLVSDWINKLRSL</sequence>
<gene>
    <name evidence="1" type="ORF">PX29p028</name>
</gene>
<dbReference type="EMBL" id="GU396103">
    <property type="protein sequence ID" value="ADQ52747.1"/>
    <property type="molecule type" value="Genomic_DNA"/>
</dbReference>
<keyword evidence="2" id="KW-1185">Reference proteome</keyword>
<evidence type="ECO:0000313" key="1">
    <source>
        <dbReference type="EMBL" id="ADQ52747.1"/>
    </source>
</evidence>